<reference evidence="1 2" key="1">
    <citation type="journal article" date="2022" name="Plant J.">
        <title>Strategies of tolerance reflected in two North American maple genomes.</title>
        <authorList>
            <person name="McEvoy S.L."/>
            <person name="Sezen U.U."/>
            <person name="Trouern-Trend A."/>
            <person name="McMahon S.M."/>
            <person name="Schaberg P.G."/>
            <person name="Yang J."/>
            <person name="Wegrzyn J.L."/>
            <person name="Swenson N.G."/>
        </authorList>
    </citation>
    <scope>NUCLEOTIDE SEQUENCE [LARGE SCALE GENOMIC DNA]</scope>
    <source>
        <strain evidence="1">91603</strain>
    </source>
</reference>
<protein>
    <submittedName>
        <fullName evidence="1">Uncharacterized protein</fullName>
    </submittedName>
</protein>
<proteinExistence type="predicted"/>
<evidence type="ECO:0000313" key="2">
    <source>
        <dbReference type="Proteomes" id="UP001064489"/>
    </source>
</evidence>
<evidence type="ECO:0000313" key="1">
    <source>
        <dbReference type="EMBL" id="KAI9197737.1"/>
    </source>
</evidence>
<gene>
    <name evidence="1" type="ORF">LWI28_003456</name>
</gene>
<organism evidence="1 2">
    <name type="scientific">Acer negundo</name>
    <name type="common">Box elder</name>
    <dbReference type="NCBI Taxonomy" id="4023"/>
    <lineage>
        <taxon>Eukaryota</taxon>
        <taxon>Viridiplantae</taxon>
        <taxon>Streptophyta</taxon>
        <taxon>Embryophyta</taxon>
        <taxon>Tracheophyta</taxon>
        <taxon>Spermatophyta</taxon>
        <taxon>Magnoliopsida</taxon>
        <taxon>eudicotyledons</taxon>
        <taxon>Gunneridae</taxon>
        <taxon>Pentapetalae</taxon>
        <taxon>rosids</taxon>
        <taxon>malvids</taxon>
        <taxon>Sapindales</taxon>
        <taxon>Sapindaceae</taxon>
        <taxon>Hippocastanoideae</taxon>
        <taxon>Acereae</taxon>
        <taxon>Acer</taxon>
    </lineage>
</organism>
<comment type="caution">
    <text evidence="1">The sequence shown here is derived from an EMBL/GenBank/DDBJ whole genome shotgun (WGS) entry which is preliminary data.</text>
</comment>
<dbReference type="Proteomes" id="UP001064489">
    <property type="component" value="Chromosome 13"/>
</dbReference>
<sequence length="137" mass="15440">MSTRRSIHKKVKWNLENEIARVIEKGVAHGIELKVRKQRIANGREGDVDEEVTKIVETWVTLGFDFNGRENEISQGLGKAVKRRKVRREVSQIRPEVLFVQESKLVVFDNGVIRDIGGDLLSKGVGVDAEGSDITME</sequence>
<accession>A0AAD5JS30</accession>
<dbReference type="AlphaFoldDB" id="A0AAD5JS30"/>
<keyword evidence="2" id="KW-1185">Reference proteome</keyword>
<name>A0AAD5JS30_ACENE</name>
<dbReference type="EMBL" id="JAJSOW010000002">
    <property type="protein sequence ID" value="KAI9197737.1"/>
    <property type="molecule type" value="Genomic_DNA"/>
</dbReference>